<keyword evidence="1" id="KW-1185">Reference proteome</keyword>
<dbReference type="PANTHER" id="PTHR22954">
    <property type="entry name" value="RETROVIRAL PROTEASE-RELATED"/>
    <property type="match status" value="1"/>
</dbReference>
<reference evidence="2" key="1">
    <citation type="submission" date="2022-11" db="UniProtKB">
        <authorList>
            <consortium name="WormBaseParasite"/>
        </authorList>
    </citation>
    <scope>IDENTIFICATION</scope>
</reference>
<name>A0A915DZ25_9BILA</name>
<organism evidence="1 2">
    <name type="scientific">Ditylenchus dipsaci</name>
    <dbReference type="NCBI Taxonomy" id="166011"/>
    <lineage>
        <taxon>Eukaryota</taxon>
        <taxon>Metazoa</taxon>
        <taxon>Ecdysozoa</taxon>
        <taxon>Nematoda</taxon>
        <taxon>Chromadorea</taxon>
        <taxon>Rhabditida</taxon>
        <taxon>Tylenchina</taxon>
        <taxon>Tylenchomorpha</taxon>
        <taxon>Sphaerularioidea</taxon>
        <taxon>Anguinidae</taxon>
        <taxon>Anguininae</taxon>
        <taxon>Ditylenchus</taxon>
    </lineage>
</organism>
<sequence length="264" mass="29295">MSGALRRLIGPANTRLRTALDVLPRNFSLAADPTLAEIEDSLLVVNNHLNKISKIVESMESYQSEWLQLIITASKDKAAAEEKLFEEFSTSNNFVENIGEANEAIAMLTSLKEEKLIQMKRVNPSIPANPEYSATVTLPKLELMKFGGNPVEWEPFWDQFSAAVDSKNLPPVQKLAYLNSCLTDNALAKVRGYAVVERNYTTVVDVLKKSFGNKAVATSLLHSQLRDLKAGNGDTKALRLFNNELERILLQMSQLGEDSNSPLL</sequence>
<evidence type="ECO:0000313" key="1">
    <source>
        <dbReference type="Proteomes" id="UP000887574"/>
    </source>
</evidence>
<accession>A0A915DZ25</accession>
<dbReference type="PANTHER" id="PTHR22954:SF3">
    <property type="entry name" value="PROTEIN CBG08539"/>
    <property type="match status" value="1"/>
</dbReference>
<dbReference type="InterPro" id="IPR005312">
    <property type="entry name" value="DUF1759"/>
</dbReference>
<proteinExistence type="predicted"/>
<dbReference type="Pfam" id="PF03564">
    <property type="entry name" value="DUF1759"/>
    <property type="match status" value="1"/>
</dbReference>
<protein>
    <submittedName>
        <fullName evidence="2">Uncharacterized protein</fullName>
    </submittedName>
</protein>
<dbReference type="Proteomes" id="UP000887574">
    <property type="component" value="Unplaced"/>
</dbReference>
<dbReference type="WBParaSite" id="jg25192">
    <property type="protein sequence ID" value="jg25192"/>
    <property type="gene ID" value="jg25192"/>
</dbReference>
<evidence type="ECO:0000313" key="2">
    <source>
        <dbReference type="WBParaSite" id="jg25192"/>
    </source>
</evidence>
<dbReference type="AlphaFoldDB" id="A0A915DZ25"/>